<dbReference type="PRINTS" id="PR00598">
    <property type="entry name" value="HTHMARR"/>
</dbReference>
<name>A0ABW1AC89_9ACTN</name>
<evidence type="ECO:0000256" key="5">
    <source>
        <dbReference type="ARBA" id="ARBA00023163"/>
    </source>
</evidence>
<evidence type="ECO:0000256" key="3">
    <source>
        <dbReference type="ARBA" id="ARBA00023015"/>
    </source>
</evidence>
<dbReference type="Pfam" id="PF22381">
    <property type="entry name" value="Staph_reg_Sar_Rot"/>
    <property type="match status" value="1"/>
</dbReference>
<proteinExistence type="predicted"/>
<organism evidence="7 8">
    <name type="scientific">Actinomadura rugatobispora</name>
    <dbReference type="NCBI Taxonomy" id="1994"/>
    <lineage>
        <taxon>Bacteria</taxon>
        <taxon>Bacillati</taxon>
        <taxon>Actinomycetota</taxon>
        <taxon>Actinomycetes</taxon>
        <taxon>Streptosporangiales</taxon>
        <taxon>Thermomonosporaceae</taxon>
        <taxon>Actinomadura</taxon>
    </lineage>
</organism>
<dbReference type="InterPro" id="IPR055166">
    <property type="entry name" value="Transc_reg_Sar_Rot_HTH"/>
</dbReference>
<keyword evidence="2" id="KW-0963">Cytoplasm</keyword>
<keyword evidence="3" id="KW-0805">Transcription regulation</keyword>
<comment type="caution">
    <text evidence="7">The sequence shown here is derived from an EMBL/GenBank/DDBJ whole genome shotgun (WGS) entry which is preliminary data.</text>
</comment>
<dbReference type="PROSITE" id="PS50995">
    <property type="entry name" value="HTH_MARR_2"/>
    <property type="match status" value="1"/>
</dbReference>
<dbReference type="Gene3D" id="1.10.10.10">
    <property type="entry name" value="Winged helix-like DNA-binding domain superfamily/Winged helix DNA-binding domain"/>
    <property type="match status" value="1"/>
</dbReference>
<keyword evidence="4" id="KW-0238">DNA-binding</keyword>
<dbReference type="InterPro" id="IPR036388">
    <property type="entry name" value="WH-like_DNA-bd_sf"/>
</dbReference>
<accession>A0ABW1AC89</accession>
<dbReference type="PANTHER" id="PTHR33164:SF5">
    <property type="entry name" value="ORGANIC HYDROPEROXIDE RESISTANCE TRANSCRIPTIONAL REGULATOR"/>
    <property type="match status" value="1"/>
</dbReference>
<dbReference type="PANTHER" id="PTHR33164">
    <property type="entry name" value="TRANSCRIPTIONAL REGULATOR, MARR FAMILY"/>
    <property type="match status" value="1"/>
</dbReference>
<protein>
    <submittedName>
        <fullName evidence="7">MarR family winged helix-turn-helix transcriptional regulator</fullName>
    </submittedName>
</protein>
<gene>
    <name evidence="7" type="ORF">ACFPZN_39960</name>
</gene>
<evidence type="ECO:0000256" key="1">
    <source>
        <dbReference type="ARBA" id="ARBA00004496"/>
    </source>
</evidence>
<dbReference type="InterPro" id="IPR036390">
    <property type="entry name" value="WH_DNA-bd_sf"/>
</dbReference>
<dbReference type="SMART" id="SM00347">
    <property type="entry name" value="HTH_MARR"/>
    <property type="match status" value="1"/>
</dbReference>
<keyword evidence="8" id="KW-1185">Reference proteome</keyword>
<reference evidence="8" key="1">
    <citation type="journal article" date="2019" name="Int. J. Syst. Evol. Microbiol.">
        <title>The Global Catalogue of Microorganisms (GCM) 10K type strain sequencing project: providing services to taxonomists for standard genome sequencing and annotation.</title>
        <authorList>
            <consortium name="The Broad Institute Genomics Platform"/>
            <consortium name="The Broad Institute Genome Sequencing Center for Infectious Disease"/>
            <person name="Wu L."/>
            <person name="Ma J."/>
        </authorList>
    </citation>
    <scope>NUCLEOTIDE SEQUENCE [LARGE SCALE GENOMIC DNA]</scope>
    <source>
        <strain evidence="8">KCTC 42087</strain>
    </source>
</reference>
<dbReference type="InterPro" id="IPR039422">
    <property type="entry name" value="MarR/SlyA-like"/>
</dbReference>
<dbReference type="EMBL" id="JBHSON010000076">
    <property type="protein sequence ID" value="MFC5751824.1"/>
    <property type="molecule type" value="Genomic_DNA"/>
</dbReference>
<keyword evidence="5" id="KW-0804">Transcription</keyword>
<evidence type="ECO:0000256" key="2">
    <source>
        <dbReference type="ARBA" id="ARBA00022490"/>
    </source>
</evidence>
<feature type="domain" description="HTH marR-type" evidence="6">
    <location>
        <begin position="20"/>
        <end position="150"/>
    </location>
</feature>
<dbReference type="RefSeq" id="WP_378287785.1">
    <property type="nucleotide sequence ID" value="NZ_JBHSON010000076.1"/>
</dbReference>
<comment type="subcellular location">
    <subcellularLocation>
        <location evidence="1">Cytoplasm</location>
    </subcellularLocation>
</comment>
<evidence type="ECO:0000256" key="4">
    <source>
        <dbReference type="ARBA" id="ARBA00023125"/>
    </source>
</evidence>
<evidence type="ECO:0000313" key="7">
    <source>
        <dbReference type="EMBL" id="MFC5751824.1"/>
    </source>
</evidence>
<dbReference type="Proteomes" id="UP001596074">
    <property type="component" value="Unassembled WGS sequence"/>
</dbReference>
<evidence type="ECO:0000259" key="6">
    <source>
        <dbReference type="PROSITE" id="PS50995"/>
    </source>
</evidence>
<evidence type="ECO:0000313" key="8">
    <source>
        <dbReference type="Proteomes" id="UP001596074"/>
    </source>
</evidence>
<sequence>MSVPDPDLAALPPGELLRLDHQVCFALHTTSRAFDALYRSLLRDLGLTYPQYLLMLALWESDGPTVKELGARLRLDSGTLSPLVKRMEAAGLVERRRGRSDERSVSVHLTGRGAALRERAAGLPLRIMEATGLGVDELRTLHALLGRVTERLDAAVASASP</sequence>
<dbReference type="SUPFAM" id="SSF46785">
    <property type="entry name" value="Winged helix' DNA-binding domain"/>
    <property type="match status" value="1"/>
</dbReference>
<dbReference type="InterPro" id="IPR000835">
    <property type="entry name" value="HTH_MarR-typ"/>
</dbReference>